<keyword evidence="1" id="KW-1133">Transmembrane helix</keyword>
<keyword evidence="1" id="KW-0812">Transmembrane</keyword>
<gene>
    <name evidence="2" type="ORF">CPB84DRAFT_1847925</name>
</gene>
<evidence type="ECO:0000313" key="3">
    <source>
        <dbReference type="Proteomes" id="UP000724874"/>
    </source>
</evidence>
<dbReference type="EMBL" id="JADNYJ010000056">
    <property type="protein sequence ID" value="KAF8898010.1"/>
    <property type="molecule type" value="Genomic_DNA"/>
</dbReference>
<feature type="transmembrane region" description="Helical" evidence="1">
    <location>
        <begin position="48"/>
        <end position="72"/>
    </location>
</feature>
<proteinExistence type="predicted"/>
<accession>A0A9P5NL83</accession>
<feature type="transmembrane region" description="Helical" evidence="1">
    <location>
        <begin position="167"/>
        <end position="189"/>
    </location>
</feature>
<evidence type="ECO:0000313" key="2">
    <source>
        <dbReference type="EMBL" id="KAF8898010.1"/>
    </source>
</evidence>
<dbReference type="Proteomes" id="UP000724874">
    <property type="component" value="Unassembled WGS sequence"/>
</dbReference>
<feature type="transmembrane region" description="Helical" evidence="1">
    <location>
        <begin position="256"/>
        <end position="277"/>
    </location>
</feature>
<reference evidence="2" key="1">
    <citation type="submission" date="2020-11" db="EMBL/GenBank/DDBJ databases">
        <authorList>
            <consortium name="DOE Joint Genome Institute"/>
            <person name="Ahrendt S."/>
            <person name="Riley R."/>
            <person name="Andreopoulos W."/>
            <person name="LaButti K."/>
            <person name="Pangilinan J."/>
            <person name="Ruiz-duenas F.J."/>
            <person name="Barrasa J.M."/>
            <person name="Sanchez-Garcia M."/>
            <person name="Camarero S."/>
            <person name="Miyauchi S."/>
            <person name="Serrano A."/>
            <person name="Linde D."/>
            <person name="Babiker R."/>
            <person name="Drula E."/>
            <person name="Ayuso-Fernandez I."/>
            <person name="Pacheco R."/>
            <person name="Padilla G."/>
            <person name="Ferreira P."/>
            <person name="Barriuso J."/>
            <person name="Kellner H."/>
            <person name="Castanera R."/>
            <person name="Alfaro M."/>
            <person name="Ramirez L."/>
            <person name="Pisabarro A.G."/>
            <person name="Kuo A."/>
            <person name="Tritt A."/>
            <person name="Lipzen A."/>
            <person name="He G."/>
            <person name="Yan M."/>
            <person name="Ng V."/>
            <person name="Cullen D."/>
            <person name="Martin F."/>
            <person name="Rosso M.-N."/>
            <person name="Henrissat B."/>
            <person name="Hibbett D."/>
            <person name="Martinez A.T."/>
            <person name="Grigoriev I.V."/>
        </authorList>
    </citation>
    <scope>NUCLEOTIDE SEQUENCE</scope>
    <source>
        <strain evidence="2">AH 44721</strain>
    </source>
</reference>
<feature type="transmembrane region" description="Helical" evidence="1">
    <location>
        <begin position="84"/>
        <end position="109"/>
    </location>
</feature>
<keyword evidence="1" id="KW-0472">Membrane</keyword>
<dbReference type="AlphaFoldDB" id="A0A9P5NL83"/>
<feature type="transmembrane region" description="Helical" evidence="1">
    <location>
        <begin position="224"/>
        <end position="244"/>
    </location>
</feature>
<name>A0A9P5NL83_GYMJU</name>
<keyword evidence="3" id="KW-1185">Reference proteome</keyword>
<dbReference type="OrthoDB" id="3056635at2759"/>
<sequence length="290" mass="32455">MAQAVIVEDVTPLLKEEHDNLAKNSESEPVSVVRKVSVFDFLYQRSTYYWVAFIAQFCQVSLEVIGAAVATAHKKFDEESDNSYTTAVFVAAGIYSVFGLICSLCLICVHHKKGSDVGPKRFTAGKHYLVTRTCAVMNLLNLAIFLIGPAMKHGEQSYPDGIRPVVFPLLIGFVVVAAFAHVTAAYITYKAASRARGTDMVPDPNTVSRLGLCAQRKSRKVFQVVAQFSWLDIDLFYIWALTHFSFRGLQVPSSSLLLQLSTAIWYMYYLFVLYGHLQNIKLRYSKTPDP</sequence>
<feature type="transmembrane region" description="Helical" evidence="1">
    <location>
        <begin position="129"/>
        <end position="147"/>
    </location>
</feature>
<organism evidence="2 3">
    <name type="scientific">Gymnopilus junonius</name>
    <name type="common">Spectacular rustgill mushroom</name>
    <name type="synonym">Gymnopilus spectabilis subsp. junonius</name>
    <dbReference type="NCBI Taxonomy" id="109634"/>
    <lineage>
        <taxon>Eukaryota</taxon>
        <taxon>Fungi</taxon>
        <taxon>Dikarya</taxon>
        <taxon>Basidiomycota</taxon>
        <taxon>Agaricomycotina</taxon>
        <taxon>Agaricomycetes</taxon>
        <taxon>Agaricomycetidae</taxon>
        <taxon>Agaricales</taxon>
        <taxon>Agaricineae</taxon>
        <taxon>Hymenogastraceae</taxon>
        <taxon>Gymnopilus</taxon>
    </lineage>
</organism>
<evidence type="ECO:0000256" key="1">
    <source>
        <dbReference type="SAM" id="Phobius"/>
    </source>
</evidence>
<protein>
    <submittedName>
        <fullName evidence="2">Uncharacterized protein</fullName>
    </submittedName>
</protein>
<comment type="caution">
    <text evidence="2">The sequence shown here is derived from an EMBL/GenBank/DDBJ whole genome shotgun (WGS) entry which is preliminary data.</text>
</comment>